<evidence type="ECO:0000259" key="2">
    <source>
        <dbReference type="Pfam" id="PF21805"/>
    </source>
</evidence>
<feature type="domain" description="Imm-5-like" evidence="2">
    <location>
        <begin position="18"/>
        <end position="101"/>
    </location>
</feature>
<evidence type="ECO:0000313" key="3">
    <source>
        <dbReference type="EMBL" id="RKM95354.1"/>
    </source>
</evidence>
<dbReference type="AlphaFoldDB" id="A0A420V315"/>
<dbReference type="RefSeq" id="WP_050363302.1">
    <property type="nucleotide sequence ID" value="NZ_CP134822.1"/>
</dbReference>
<keyword evidence="3" id="KW-0378">Hydrolase</keyword>
<organism evidence="3 4">
    <name type="scientific">Streptomyces xinghaiensis</name>
    <dbReference type="NCBI Taxonomy" id="1038928"/>
    <lineage>
        <taxon>Bacteria</taxon>
        <taxon>Bacillati</taxon>
        <taxon>Actinomycetota</taxon>
        <taxon>Actinomycetes</taxon>
        <taxon>Kitasatosporales</taxon>
        <taxon>Streptomycetaceae</taxon>
        <taxon>Streptomyces</taxon>
    </lineage>
</organism>
<dbReference type="Pfam" id="PF21805">
    <property type="entry name" value="Imm5_like"/>
    <property type="match status" value="1"/>
</dbReference>
<feature type="region of interest" description="Disordered" evidence="1">
    <location>
        <begin position="179"/>
        <end position="204"/>
    </location>
</feature>
<evidence type="ECO:0000313" key="4">
    <source>
        <dbReference type="Proteomes" id="UP000028058"/>
    </source>
</evidence>
<proteinExistence type="predicted"/>
<reference evidence="3 4" key="1">
    <citation type="journal article" date="2014" name="Genome Announc.">
        <title>Draft Genome Sequence of Streptomyces fradiae ATCC 19609, a Strain Highly Sensitive to Antibiotics.</title>
        <authorList>
            <person name="Bekker O.B."/>
            <person name="Klimina K.M."/>
            <person name="Vatlin A.A."/>
            <person name="Zakharevich N.V."/>
            <person name="Kasianov A.S."/>
            <person name="Danilenko V.N."/>
        </authorList>
    </citation>
    <scope>NUCLEOTIDE SEQUENCE [LARGE SCALE GENOMIC DNA]</scope>
    <source>
        <strain evidence="3 4">ATCC 19609</strain>
    </source>
</reference>
<gene>
    <name evidence="3" type="ORF">SFRA_014900</name>
</gene>
<sequence length="204" mass="21331">MAQNTNTVSGDFDLTPDELRVVARYVVRHAEDVLPVFERAVPGDPRPREAIDAAWEFVNGANRTALQRVTSLDAHRAARSAPSEAARLAARSAGDAASAAYLHPIARANQVGHILRAAASAARIGELEAGGDPAIGDALLERSRQRATPVLINVLRRYPPAAGGSSRVARLMSALDHSLRRAAGPPPGPTAASGAEAQRTGSVS</sequence>
<accession>A0A420V315</accession>
<keyword evidence="4" id="KW-1185">Reference proteome</keyword>
<comment type="caution">
    <text evidence="3">The sequence shown here is derived from an EMBL/GenBank/DDBJ whole genome shotgun (WGS) entry which is preliminary data.</text>
</comment>
<keyword evidence="3" id="KW-0269">Exonuclease</keyword>
<keyword evidence="3" id="KW-0540">Nuclease</keyword>
<dbReference type="InterPro" id="IPR048667">
    <property type="entry name" value="Imm5-like"/>
</dbReference>
<protein>
    <submittedName>
        <fullName evidence="3">Exonuclease SbcC</fullName>
    </submittedName>
</protein>
<dbReference type="EMBL" id="JNAD02000006">
    <property type="protein sequence ID" value="RKM95354.1"/>
    <property type="molecule type" value="Genomic_DNA"/>
</dbReference>
<evidence type="ECO:0000256" key="1">
    <source>
        <dbReference type="SAM" id="MobiDB-lite"/>
    </source>
</evidence>
<dbReference type="OrthoDB" id="166981at2"/>
<name>A0A420V315_9ACTN</name>
<dbReference type="GO" id="GO:0004527">
    <property type="term" value="F:exonuclease activity"/>
    <property type="evidence" value="ECO:0007669"/>
    <property type="project" value="UniProtKB-KW"/>
</dbReference>
<dbReference type="Proteomes" id="UP000028058">
    <property type="component" value="Unassembled WGS sequence"/>
</dbReference>